<dbReference type="EMBL" id="JAERPS020000001">
    <property type="protein sequence ID" value="MBZ9610844.1"/>
    <property type="molecule type" value="Genomic_DNA"/>
</dbReference>
<evidence type="ECO:0000313" key="1">
    <source>
        <dbReference type="EMBL" id="MBZ9610844.1"/>
    </source>
</evidence>
<reference evidence="1 2" key="1">
    <citation type="submission" date="2021-08" db="EMBL/GenBank/DDBJ databases">
        <title>Rheinheimera aquimaris sp. nov., isolated from seawater of the East Sea in Korea.</title>
        <authorList>
            <person name="Kim K.H."/>
            <person name="Wenting R."/>
            <person name="Kim K.R."/>
            <person name="Jeon C.O."/>
        </authorList>
    </citation>
    <scope>NUCLEOTIDE SEQUENCE [LARGE SCALE GENOMIC DNA]</scope>
    <source>
        <strain evidence="1 2">MA-13</strain>
    </source>
</reference>
<organism evidence="1 2">
    <name type="scientific">Rheinheimera maricola</name>
    <dbReference type="NCBI Taxonomy" id="2793282"/>
    <lineage>
        <taxon>Bacteria</taxon>
        <taxon>Pseudomonadati</taxon>
        <taxon>Pseudomonadota</taxon>
        <taxon>Gammaproteobacteria</taxon>
        <taxon>Chromatiales</taxon>
        <taxon>Chromatiaceae</taxon>
        <taxon>Rheinheimera</taxon>
    </lineage>
</organism>
<keyword evidence="2" id="KW-1185">Reference proteome</keyword>
<dbReference type="Proteomes" id="UP000663814">
    <property type="component" value="Unassembled WGS sequence"/>
</dbReference>
<accession>A0ABS7X6M7</accession>
<dbReference type="RefSeq" id="WP_224673250.1">
    <property type="nucleotide sequence ID" value="NZ_JAERPS020000001.1"/>
</dbReference>
<gene>
    <name evidence="1" type="ORF">I4W93_004480</name>
</gene>
<sequence length="176" mass="20393">MKVVDKYQSFAEHLFEDKHVRKYGMMLVKHGFKGAAKRVNPVAIYADAALSVISAFNSYFEYAREREITKQILAQNKRIEAELKSQLEIMNIKYETALALGDERIKELSDKAKLSELQMKNFIVQIGKQVNIAKTMQTCIRHERENGCSFKQLQDLQGNLDHYLRSCLMILMENVE</sequence>
<name>A0ABS7X6M7_9GAMM</name>
<proteinExistence type="predicted"/>
<evidence type="ECO:0000313" key="2">
    <source>
        <dbReference type="Proteomes" id="UP000663814"/>
    </source>
</evidence>
<protein>
    <submittedName>
        <fullName evidence="1">Uncharacterized protein</fullName>
    </submittedName>
</protein>
<comment type="caution">
    <text evidence="1">The sequence shown here is derived from an EMBL/GenBank/DDBJ whole genome shotgun (WGS) entry which is preliminary data.</text>
</comment>